<keyword evidence="2" id="KW-0456">Lyase</keyword>
<keyword evidence="6" id="KW-1185">Reference proteome</keyword>
<feature type="signal peptide" evidence="3">
    <location>
        <begin position="1"/>
        <end position="17"/>
    </location>
</feature>
<evidence type="ECO:0000256" key="2">
    <source>
        <dbReference type="ARBA" id="ARBA00023239"/>
    </source>
</evidence>
<keyword evidence="1" id="KW-0479">Metal-binding</keyword>
<evidence type="ECO:0000256" key="3">
    <source>
        <dbReference type="SAM" id="SignalP"/>
    </source>
</evidence>
<evidence type="ECO:0000313" key="6">
    <source>
        <dbReference type="Proteomes" id="UP001229955"/>
    </source>
</evidence>
<gene>
    <name evidence="4" type="ORF">Strain138_002714</name>
    <name evidence="5" type="ORF">Strain318_002714</name>
</gene>
<dbReference type="Proteomes" id="UP001229955">
    <property type="component" value="Chromosome"/>
</dbReference>
<organism evidence="5 6">
    <name type="scientific">Pseudogemmatithrix spongiicola</name>
    <dbReference type="NCBI Taxonomy" id="3062599"/>
    <lineage>
        <taxon>Bacteria</taxon>
        <taxon>Pseudomonadati</taxon>
        <taxon>Gemmatimonadota</taxon>
        <taxon>Gemmatimonadia</taxon>
        <taxon>Gemmatimonadales</taxon>
        <taxon>Gemmatimonadaceae</taxon>
        <taxon>Pseudogemmatithrix</taxon>
    </lineage>
</organism>
<dbReference type="GO" id="GO:0046872">
    <property type="term" value="F:metal ion binding"/>
    <property type="evidence" value="ECO:0007669"/>
    <property type="project" value="UniProtKB-KW"/>
</dbReference>
<dbReference type="EMBL" id="CP130613">
    <property type="protein sequence ID" value="WKW16302.1"/>
    <property type="molecule type" value="Genomic_DNA"/>
</dbReference>
<accession>A0AA49Q8M9</accession>
<proteinExistence type="predicted"/>
<dbReference type="KEGG" id="pspc:Strain318_002714"/>
<reference evidence="5" key="1">
    <citation type="submission" date="2023-07" db="EMBL/GenBank/DDBJ databases">
        <authorList>
            <person name="Haufschild T."/>
            <person name="Kallscheuer N."/>
            <person name="Hammer J."/>
            <person name="Kohn T."/>
            <person name="Kabuu M."/>
            <person name="Jogler M."/>
            <person name="Wohfarth N."/>
            <person name="Heuer A."/>
            <person name="Rohde M."/>
            <person name="van Teeseling M.C.F."/>
            <person name="Jogler C."/>
        </authorList>
    </citation>
    <scope>NUCLEOTIDE SEQUENCE</scope>
    <source>
        <strain evidence="4">Strain 138</strain>
        <strain evidence="5">Strain 318</strain>
    </source>
</reference>
<dbReference type="Pfam" id="PF01903">
    <property type="entry name" value="CbiX"/>
    <property type="match status" value="1"/>
</dbReference>
<evidence type="ECO:0000256" key="1">
    <source>
        <dbReference type="ARBA" id="ARBA00022723"/>
    </source>
</evidence>
<evidence type="ECO:0000313" key="5">
    <source>
        <dbReference type="EMBL" id="WKW16302.1"/>
    </source>
</evidence>
<evidence type="ECO:0000313" key="4">
    <source>
        <dbReference type="EMBL" id="WKW13395.1"/>
    </source>
</evidence>
<evidence type="ECO:0008006" key="7">
    <source>
        <dbReference type="Google" id="ProtNLM"/>
    </source>
</evidence>
<sequence>MLRTLSLLALTALSLGAQSPATTGTIVIAHGGDSTWNAGVRAIAAQAQTGGPVEVSFLMGPGAATTRFQDAVAKLDAKGVSRIVIVPMLVSSHSGHYEQIRYLAGQDVRLDETMEHHLHMAGIERTASRTPLVLTPALDNAHEMARVLADRALALVQGQGDVPANRGLMIVGHGPNSAEDYAAWMGNLRPVADSVKAWTGFRDVRLELVRDDAPVAVRAEGVTRTRELIEMQRLITGRDAIVVPVLVSKGLVSRDKLPRDIAGTPSVYAGEPLLPHSAMARWVERRVREATTTAVTSR</sequence>
<protein>
    <recommendedName>
        <fullName evidence="7">Sirohydrochlorin cobaltochelatase</fullName>
    </recommendedName>
</protein>
<keyword evidence="3" id="KW-0732">Signal</keyword>
<name>A0AA49Q8M9_9BACT</name>
<dbReference type="InterPro" id="IPR002762">
    <property type="entry name" value="CbiX-like"/>
</dbReference>
<feature type="chain" id="PRO_5041336368" description="Sirohydrochlorin cobaltochelatase" evidence="3">
    <location>
        <begin position="18"/>
        <end position="298"/>
    </location>
</feature>
<dbReference type="EMBL" id="CP130612">
    <property type="protein sequence ID" value="WKW13395.1"/>
    <property type="molecule type" value="Genomic_DNA"/>
</dbReference>
<dbReference type="RefSeq" id="WP_367886252.1">
    <property type="nucleotide sequence ID" value="NZ_CP130612.1"/>
</dbReference>
<dbReference type="Gene3D" id="3.40.50.1400">
    <property type="match status" value="2"/>
</dbReference>
<dbReference type="SUPFAM" id="SSF53800">
    <property type="entry name" value="Chelatase"/>
    <property type="match status" value="2"/>
</dbReference>
<dbReference type="GO" id="GO:0016829">
    <property type="term" value="F:lyase activity"/>
    <property type="evidence" value="ECO:0007669"/>
    <property type="project" value="UniProtKB-KW"/>
</dbReference>
<accession>A0AA49Q6S9</accession>
<dbReference type="AlphaFoldDB" id="A0AA49Q8M9"/>